<reference evidence="1 2" key="1">
    <citation type="submission" date="2014-12" db="EMBL/GenBank/DDBJ databases">
        <title>Denitrispirillum autotrophicum gen. nov., sp. nov., Denitrifying, Facultatively Autotrophic Bacteria Isolated from Rice Paddy Soil.</title>
        <authorList>
            <person name="Ishii S."/>
            <person name="Ashida N."/>
            <person name="Ohno H."/>
            <person name="Otsuka S."/>
            <person name="Yokota A."/>
            <person name="Senoo K."/>
        </authorList>
    </citation>
    <scope>NUCLEOTIDE SEQUENCE [LARGE SCALE GENOMIC DNA]</scope>
    <source>
        <strain evidence="1 2">TSA66</strain>
    </source>
</reference>
<dbReference type="AlphaFoldDB" id="A0A0C2BV49"/>
<dbReference type="InterPro" id="IPR049708">
    <property type="entry name" value="PP0621-like"/>
</dbReference>
<dbReference type="RefSeq" id="WP_040040643.1">
    <property type="nucleotide sequence ID" value="NZ_JWJG01000028.1"/>
</dbReference>
<sequence length="75" mass="7924">MKLLLWALVVLAILWLLRGKKSAGSPAAAGSAPDKGMETMIQCAQCGVYLPASESIVTSSGSVYCSEEHRLRNAS</sequence>
<evidence type="ECO:0000313" key="1">
    <source>
        <dbReference type="EMBL" id="KIF81891.1"/>
    </source>
</evidence>
<evidence type="ECO:0000313" key="2">
    <source>
        <dbReference type="Proteomes" id="UP000031572"/>
    </source>
</evidence>
<gene>
    <name evidence="1" type="ORF">TSA66_15555</name>
</gene>
<name>A0A0C2BV49_9BURK</name>
<organism evidence="1 2">
    <name type="scientific">Noviherbaspirillum autotrophicum</name>
    <dbReference type="NCBI Taxonomy" id="709839"/>
    <lineage>
        <taxon>Bacteria</taxon>
        <taxon>Pseudomonadati</taxon>
        <taxon>Pseudomonadota</taxon>
        <taxon>Betaproteobacteria</taxon>
        <taxon>Burkholderiales</taxon>
        <taxon>Oxalobacteraceae</taxon>
        <taxon>Noviherbaspirillum</taxon>
    </lineage>
</organism>
<proteinExistence type="predicted"/>
<keyword evidence="2" id="KW-1185">Reference proteome</keyword>
<protein>
    <submittedName>
        <fullName evidence="1">Uncharacterized protein</fullName>
    </submittedName>
</protein>
<accession>A0A0C2BV49</accession>
<dbReference type="EMBL" id="JWJG01000028">
    <property type="protein sequence ID" value="KIF81891.1"/>
    <property type="molecule type" value="Genomic_DNA"/>
</dbReference>
<dbReference type="OrthoDB" id="9814432at2"/>
<dbReference type="NCBIfam" id="NF041023">
    <property type="entry name" value="PP0621_fam"/>
    <property type="match status" value="1"/>
</dbReference>
<comment type="caution">
    <text evidence="1">The sequence shown here is derived from an EMBL/GenBank/DDBJ whole genome shotgun (WGS) entry which is preliminary data.</text>
</comment>
<dbReference type="STRING" id="709839.TSA66_15555"/>
<dbReference type="Proteomes" id="UP000031572">
    <property type="component" value="Unassembled WGS sequence"/>
</dbReference>